<keyword evidence="3" id="KW-1185">Reference proteome</keyword>
<sequence>MRDSEARSRGLTMGLRYILHKRLKSPHQLEISERRQVGDVEDAVKQSDPGMGHFRDRGADLRWEGGKFMDSRHREGVSVCLPATTLQTSTVRGKKDQPPRAGQKAPAHWKGKSAQAEMGGTRIAA</sequence>
<name>A0ABR4F614_9PEZI</name>
<gene>
    <name evidence="2" type="ORF">FJTKL_00631</name>
</gene>
<protein>
    <submittedName>
        <fullName evidence="2">Uncharacterized protein</fullName>
    </submittedName>
</protein>
<evidence type="ECO:0000313" key="3">
    <source>
        <dbReference type="Proteomes" id="UP001600888"/>
    </source>
</evidence>
<comment type="caution">
    <text evidence="2">The sequence shown here is derived from an EMBL/GenBank/DDBJ whole genome shotgun (WGS) entry which is preliminary data.</text>
</comment>
<dbReference type="EMBL" id="JBAWTH010000010">
    <property type="protein sequence ID" value="KAL2290143.1"/>
    <property type="molecule type" value="Genomic_DNA"/>
</dbReference>
<evidence type="ECO:0000256" key="1">
    <source>
        <dbReference type="SAM" id="MobiDB-lite"/>
    </source>
</evidence>
<dbReference type="Proteomes" id="UP001600888">
    <property type="component" value="Unassembled WGS sequence"/>
</dbReference>
<reference evidence="2 3" key="1">
    <citation type="submission" date="2024-03" db="EMBL/GenBank/DDBJ databases">
        <title>A high-quality draft genome sequence of Diaporthe vaccinii, a causative agent of upright dieback and viscid rot disease in cranberry plants.</title>
        <authorList>
            <person name="Sarrasin M."/>
            <person name="Lang B.F."/>
            <person name="Burger G."/>
        </authorList>
    </citation>
    <scope>NUCLEOTIDE SEQUENCE [LARGE SCALE GENOMIC DNA]</scope>
    <source>
        <strain evidence="2 3">IS7</strain>
    </source>
</reference>
<proteinExistence type="predicted"/>
<feature type="compositionally biased region" description="Basic and acidic residues" evidence="1">
    <location>
        <begin position="35"/>
        <end position="45"/>
    </location>
</feature>
<organism evidence="2 3">
    <name type="scientific">Diaporthe vaccinii</name>
    <dbReference type="NCBI Taxonomy" id="105482"/>
    <lineage>
        <taxon>Eukaryota</taxon>
        <taxon>Fungi</taxon>
        <taxon>Dikarya</taxon>
        <taxon>Ascomycota</taxon>
        <taxon>Pezizomycotina</taxon>
        <taxon>Sordariomycetes</taxon>
        <taxon>Sordariomycetidae</taxon>
        <taxon>Diaporthales</taxon>
        <taxon>Diaporthaceae</taxon>
        <taxon>Diaporthe</taxon>
        <taxon>Diaporthe eres species complex</taxon>
    </lineage>
</organism>
<feature type="region of interest" description="Disordered" evidence="1">
    <location>
        <begin position="88"/>
        <end position="125"/>
    </location>
</feature>
<accession>A0ABR4F614</accession>
<evidence type="ECO:0000313" key="2">
    <source>
        <dbReference type="EMBL" id="KAL2290143.1"/>
    </source>
</evidence>
<feature type="region of interest" description="Disordered" evidence="1">
    <location>
        <begin position="35"/>
        <end position="58"/>
    </location>
</feature>